<dbReference type="AlphaFoldDB" id="A0AAE1RVP3"/>
<comment type="caution">
    <text evidence="4">The sequence shown here is derived from an EMBL/GenBank/DDBJ whole genome shotgun (WGS) entry which is preliminary data.</text>
</comment>
<proteinExistence type="predicted"/>
<accession>A0AAE1RVP3</accession>
<evidence type="ECO:0000259" key="3">
    <source>
        <dbReference type="SMART" id="SM00499"/>
    </source>
</evidence>
<dbReference type="InterPro" id="IPR036312">
    <property type="entry name" value="Bifun_inhib/LTP/seed_sf"/>
</dbReference>
<dbReference type="InterPro" id="IPR027923">
    <property type="entry name" value="Hydrophob_seed_dom"/>
</dbReference>
<organism evidence="4 5">
    <name type="scientific">Anisodus tanguticus</name>
    <dbReference type="NCBI Taxonomy" id="243964"/>
    <lineage>
        <taxon>Eukaryota</taxon>
        <taxon>Viridiplantae</taxon>
        <taxon>Streptophyta</taxon>
        <taxon>Embryophyta</taxon>
        <taxon>Tracheophyta</taxon>
        <taxon>Spermatophyta</taxon>
        <taxon>Magnoliopsida</taxon>
        <taxon>eudicotyledons</taxon>
        <taxon>Gunneridae</taxon>
        <taxon>Pentapetalae</taxon>
        <taxon>asterids</taxon>
        <taxon>lamiids</taxon>
        <taxon>Solanales</taxon>
        <taxon>Solanaceae</taxon>
        <taxon>Solanoideae</taxon>
        <taxon>Hyoscyameae</taxon>
        <taxon>Anisodus</taxon>
    </lineage>
</organism>
<dbReference type="CDD" id="cd01958">
    <property type="entry name" value="HPS_like"/>
    <property type="match status" value="1"/>
</dbReference>
<keyword evidence="1 2" id="KW-0732">Signal</keyword>
<evidence type="ECO:0000313" key="5">
    <source>
        <dbReference type="Proteomes" id="UP001291623"/>
    </source>
</evidence>
<protein>
    <recommendedName>
        <fullName evidence="3">Bifunctional inhibitor/plant lipid transfer protein/seed storage helical domain-containing protein</fullName>
    </recommendedName>
</protein>
<dbReference type="Pfam" id="PF14547">
    <property type="entry name" value="Hydrophob_seed"/>
    <property type="match status" value="1"/>
</dbReference>
<feature type="chain" id="PRO_5042034920" description="Bifunctional inhibitor/plant lipid transfer protein/seed storage helical domain-containing protein" evidence="2">
    <location>
        <begin position="27"/>
        <end position="138"/>
    </location>
</feature>
<dbReference type="EMBL" id="JAVYJV010000012">
    <property type="protein sequence ID" value="KAK4357876.1"/>
    <property type="molecule type" value="Genomic_DNA"/>
</dbReference>
<dbReference type="SMART" id="SM00499">
    <property type="entry name" value="AAI"/>
    <property type="match status" value="1"/>
</dbReference>
<sequence>MASKKYFSTLALFLSLNLIFFTFVSSCGTCPKPKPKPKPKPSCPPPTYVPKMETCPIDTLKLGVCANVLGLVNVVVGSPPVKPCCSLISGLADVEAALCLCTAIKANVLGINLNVPVSLSLLLNVCSKKAPAGFQCPN</sequence>
<dbReference type="PROSITE" id="PS51257">
    <property type="entry name" value="PROKAR_LIPOPROTEIN"/>
    <property type="match status" value="1"/>
</dbReference>
<gene>
    <name evidence="4" type="ORF">RND71_023486</name>
</gene>
<dbReference type="InterPro" id="IPR051636">
    <property type="entry name" value="Plant_LTP/defense-related"/>
</dbReference>
<feature type="signal peptide" evidence="2">
    <location>
        <begin position="1"/>
        <end position="26"/>
    </location>
</feature>
<evidence type="ECO:0000256" key="2">
    <source>
        <dbReference type="SAM" id="SignalP"/>
    </source>
</evidence>
<dbReference type="SUPFAM" id="SSF47699">
    <property type="entry name" value="Bifunctional inhibitor/lipid-transfer protein/seed storage 2S albumin"/>
    <property type="match status" value="1"/>
</dbReference>
<dbReference type="PANTHER" id="PTHR31731">
    <property type="match status" value="1"/>
</dbReference>
<dbReference type="InterPro" id="IPR016140">
    <property type="entry name" value="Bifunc_inhib/LTP/seed_store"/>
</dbReference>
<keyword evidence="5" id="KW-1185">Reference proteome</keyword>
<dbReference type="Gene3D" id="1.10.110.10">
    <property type="entry name" value="Plant lipid-transfer and hydrophobic proteins"/>
    <property type="match status" value="1"/>
</dbReference>
<evidence type="ECO:0000256" key="1">
    <source>
        <dbReference type="ARBA" id="ARBA00022729"/>
    </source>
</evidence>
<feature type="domain" description="Bifunctional inhibitor/plant lipid transfer protein/seed storage helical" evidence="3">
    <location>
        <begin position="55"/>
        <end position="136"/>
    </location>
</feature>
<dbReference type="Proteomes" id="UP001291623">
    <property type="component" value="Unassembled WGS sequence"/>
</dbReference>
<name>A0AAE1RVP3_9SOLA</name>
<dbReference type="FunFam" id="1.10.110.10:FF:000003">
    <property type="entry name" value="pEARLI1-like lipid transfer protein 1"/>
    <property type="match status" value="1"/>
</dbReference>
<reference evidence="4" key="1">
    <citation type="submission" date="2023-12" db="EMBL/GenBank/DDBJ databases">
        <title>Genome assembly of Anisodus tanguticus.</title>
        <authorList>
            <person name="Wang Y.-J."/>
        </authorList>
    </citation>
    <scope>NUCLEOTIDE SEQUENCE</scope>
    <source>
        <strain evidence="4">KB-2021</strain>
        <tissue evidence="4">Leaf</tissue>
    </source>
</reference>
<evidence type="ECO:0000313" key="4">
    <source>
        <dbReference type="EMBL" id="KAK4357876.1"/>
    </source>
</evidence>